<dbReference type="Pfam" id="PF25858">
    <property type="entry name" value="DUF7958"/>
    <property type="match status" value="1"/>
</dbReference>
<proteinExistence type="predicted"/>
<protein>
    <submittedName>
        <fullName evidence="1">Uncharacterized protein</fullName>
    </submittedName>
</protein>
<dbReference type="PATRIC" id="fig|1227454.3.peg.608"/>
<dbReference type="InterPro" id="IPR058264">
    <property type="entry name" value="DUF7958"/>
</dbReference>
<dbReference type="RefSeq" id="WP_006671594.1">
    <property type="nucleotide sequence ID" value="NZ_AOMA01000038.1"/>
</dbReference>
<organism evidence="1 2">
    <name type="scientific">Halobiforma nitratireducens JCM 10879</name>
    <dbReference type="NCBI Taxonomy" id="1227454"/>
    <lineage>
        <taxon>Archaea</taxon>
        <taxon>Methanobacteriati</taxon>
        <taxon>Methanobacteriota</taxon>
        <taxon>Stenosarchaea group</taxon>
        <taxon>Halobacteria</taxon>
        <taxon>Halobacteriales</taxon>
        <taxon>Natrialbaceae</taxon>
        <taxon>Halobiforma</taxon>
    </lineage>
</organism>
<name>M0MEL3_9EURY</name>
<sequence>MKAVITGESDELVGVNLLDNNDAEHVIEMKFNGEITAHQQDGYSDYPSERTQEENEHVRQARRYAKWYVYRERGYETMPRHENPDSLVAAMVALSDMAEATVEDQFADIRNQIESHYDGSTVELPFEDAHPDDPLVYRTDLYLEPQPQHEDTLLVDQYVDIATAIQEDAAAALTDADDLEHQLLELLNYEDRLATALPSFDVEAVSGMHTLHTDGATEQTTEVPSPLDRHPDARIELPPVDLRQFDLFQLLLVVNLSAQVRDRYLMMGVSPPEPFQHQGFGTYRGTVKQQINEMYDRHYLFSETTDKWGTTLF</sequence>
<dbReference type="Proteomes" id="UP000011607">
    <property type="component" value="Unassembled WGS sequence"/>
</dbReference>
<dbReference type="EMBL" id="AOMA01000038">
    <property type="protein sequence ID" value="EMA43778.1"/>
    <property type="molecule type" value="Genomic_DNA"/>
</dbReference>
<evidence type="ECO:0000313" key="2">
    <source>
        <dbReference type="Proteomes" id="UP000011607"/>
    </source>
</evidence>
<gene>
    <name evidence="1" type="ORF">C446_03139</name>
</gene>
<keyword evidence="2" id="KW-1185">Reference proteome</keyword>
<reference evidence="1 2" key="1">
    <citation type="journal article" date="2014" name="PLoS Genet.">
        <title>Phylogenetically driven sequencing of extremely halophilic archaea reveals strategies for static and dynamic osmo-response.</title>
        <authorList>
            <person name="Becker E.A."/>
            <person name="Seitzer P.M."/>
            <person name="Tritt A."/>
            <person name="Larsen D."/>
            <person name="Krusor M."/>
            <person name="Yao A.I."/>
            <person name="Wu D."/>
            <person name="Madern D."/>
            <person name="Eisen J.A."/>
            <person name="Darling A.E."/>
            <person name="Facciotti M.T."/>
        </authorList>
    </citation>
    <scope>NUCLEOTIDE SEQUENCE [LARGE SCALE GENOMIC DNA]</scope>
    <source>
        <strain evidence="1 2">JCM 10879</strain>
    </source>
</reference>
<evidence type="ECO:0000313" key="1">
    <source>
        <dbReference type="EMBL" id="EMA43778.1"/>
    </source>
</evidence>
<comment type="caution">
    <text evidence="1">The sequence shown here is derived from an EMBL/GenBank/DDBJ whole genome shotgun (WGS) entry which is preliminary data.</text>
</comment>
<accession>M0MEL3</accession>
<dbReference type="AlphaFoldDB" id="M0MEL3"/>
<dbReference type="eggNOG" id="arCOG10872">
    <property type="taxonomic scope" value="Archaea"/>
</dbReference>